<feature type="signal peptide" evidence="1">
    <location>
        <begin position="1"/>
        <end position="28"/>
    </location>
</feature>
<name>A0A2P5FBM6_TREOI</name>
<dbReference type="AlphaFoldDB" id="A0A2P5FBM6"/>
<accession>A0A2P5FBM6</accession>
<comment type="caution">
    <text evidence="2">The sequence shown here is derived from an EMBL/GenBank/DDBJ whole genome shotgun (WGS) entry which is preliminary data.</text>
</comment>
<feature type="chain" id="PRO_5015160574" evidence="1">
    <location>
        <begin position="29"/>
        <end position="64"/>
    </location>
</feature>
<evidence type="ECO:0000313" key="2">
    <source>
        <dbReference type="EMBL" id="PON95193.1"/>
    </source>
</evidence>
<evidence type="ECO:0000256" key="1">
    <source>
        <dbReference type="SAM" id="SignalP"/>
    </source>
</evidence>
<dbReference type="OrthoDB" id="1742054at2759"/>
<dbReference type="EMBL" id="JXTC01000046">
    <property type="protein sequence ID" value="PON95193.1"/>
    <property type="molecule type" value="Genomic_DNA"/>
</dbReference>
<evidence type="ECO:0000313" key="3">
    <source>
        <dbReference type="Proteomes" id="UP000237000"/>
    </source>
</evidence>
<organism evidence="2 3">
    <name type="scientific">Trema orientale</name>
    <name type="common">Charcoal tree</name>
    <name type="synonym">Celtis orientalis</name>
    <dbReference type="NCBI Taxonomy" id="63057"/>
    <lineage>
        <taxon>Eukaryota</taxon>
        <taxon>Viridiplantae</taxon>
        <taxon>Streptophyta</taxon>
        <taxon>Embryophyta</taxon>
        <taxon>Tracheophyta</taxon>
        <taxon>Spermatophyta</taxon>
        <taxon>Magnoliopsida</taxon>
        <taxon>eudicotyledons</taxon>
        <taxon>Gunneridae</taxon>
        <taxon>Pentapetalae</taxon>
        <taxon>rosids</taxon>
        <taxon>fabids</taxon>
        <taxon>Rosales</taxon>
        <taxon>Cannabaceae</taxon>
        <taxon>Trema</taxon>
    </lineage>
</organism>
<proteinExistence type="predicted"/>
<reference evidence="3" key="1">
    <citation type="submission" date="2016-06" db="EMBL/GenBank/DDBJ databases">
        <title>Parallel loss of symbiosis genes in relatives of nitrogen-fixing non-legume Parasponia.</title>
        <authorList>
            <person name="Van Velzen R."/>
            <person name="Holmer R."/>
            <person name="Bu F."/>
            <person name="Rutten L."/>
            <person name="Van Zeijl A."/>
            <person name="Liu W."/>
            <person name="Santuari L."/>
            <person name="Cao Q."/>
            <person name="Sharma T."/>
            <person name="Shen D."/>
            <person name="Roswanjaya Y."/>
            <person name="Wardhani T."/>
            <person name="Kalhor M.S."/>
            <person name="Jansen J."/>
            <person name="Van den Hoogen J."/>
            <person name="Gungor B."/>
            <person name="Hartog M."/>
            <person name="Hontelez J."/>
            <person name="Verver J."/>
            <person name="Yang W.-C."/>
            <person name="Schijlen E."/>
            <person name="Repin R."/>
            <person name="Schilthuizen M."/>
            <person name="Schranz E."/>
            <person name="Heidstra R."/>
            <person name="Miyata K."/>
            <person name="Fedorova E."/>
            <person name="Kohlen W."/>
            <person name="Bisseling T."/>
            <person name="Smit S."/>
            <person name="Geurts R."/>
        </authorList>
    </citation>
    <scope>NUCLEOTIDE SEQUENCE [LARGE SCALE GENOMIC DNA]</scope>
    <source>
        <strain evidence="3">cv. RG33-2</strain>
    </source>
</reference>
<protein>
    <submittedName>
        <fullName evidence="2">Uncharacterized protein</fullName>
    </submittedName>
</protein>
<dbReference type="InParanoid" id="A0A2P5FBM6"/>
<keyword evidence="1" id="KW-0732">Signal</keyword>
<gene>
    <name evidence="2" type="ORF">TorRG33x02_090850</name>
</gene>
<sequence>MDTFKLLSFSLFICLLCSISCDIHGIEASHQVYPEYQSLDAAKVKPLLRTGYHFQPPKHWINDN</sequence>
<dbReference type="Proteomes" id="UP000237000">
    <property type="component" value="Unassembled WGS sequence"/>
</dbReference>
<dbReference type="STRING" id="63057.A0A2P5FBM6"/>
<keyword evidence="3" id="KW-1185">Reference proteome</keyword>